<reference evidence="3" key="1">
    <citation type="submission" date="2016-06" db="EMBL/GenBank/DDBJ databases">
        <authorList>
            <person name="Sutton G."/>
            <person name="Brinkac L."/>
            <person name="Sanka R."/>
            <person name="Adams M."/>
            <person name="Lau E."/>
            <person name="Mehaffy C."/>
            <person name="Tameris M."/>
            <person name="Hatherill M."/>
            <person name="Hanekom W."/>
            <person name="Mahomed H."/>
            <person name="Mcshane H."/>
        </authorList>
    </citation>
    <scope>NUCLEOTIDE SEQUENCE [LARGE SCALE GENOMIC DNA]</scope>
    <source>
        <strain evidence="3">852002-51209_SCH5440388</strain>
    </source>
</reference>
<dbReference type="PROSITE" id="PS51257">
    <property type="entry name" value="PROKAR_LIPOPROTEIN"/>
    <property type="match status" value="1"/>
</dbReference>
<accession>A0A1A0RGY9</accession>
<protein>
    <submittedName>
        <fullName evidence="2">Uncharacterized protein</fullName>
    </submittedName>
</protein>
<name>A0A1A0RGY9_MYCPR</name>
<organism evidence="2 3">
    <name type="scientific">Mycolicibacterium peregrinum</name>
    <name type="common">Mycobacterium peregrinum</name>
    <dbReference type="NCBI Taxonomy" id="43304"/>
    <lineage>
        <taxon>Bacteria</taxon>
        <taxon>Bacillati</taxon>
        <taxon>Actinomycetota</taxon>
        <taxon>Actinomycetes</taxon>
        <taxon>Mycobacteriales</taxon>
        <taxon>Mycobacteriaceae</taxon>
        <taxon>Mycolicibacterium</taxon>
    </lineage>
</organism>
<dbReference type="AlphaFoldDB" id="A0A1A0RGY9"/>
<dbReference type="Proteomes" id="UP000093902">
    <property type="component" value="Unassembled WGS sequence"/>
</dbReference>
<evidence type="ECO:0000313" key="3">
    <source>
        <dbReference type="Proteomes" id="UP000093902"/>
    </source>
</evidence>
<feature type="compositionally biased region" description="Low complexity" evidence="1">
    <location>
        <begin position="47"/>
        <end position="56"/>
    </location>
</feature>
<dbReference type="EMBL" id="LZSO01000008">
    <property type="protein sequence ID" value="OBB33577.1"/>
    <property type="molecule type" value="Genomic_DNA"/>
</dbReference>
<feature type="region of interest" description="Disordered" evidence="1">
    <location>
        <begin position="37"/>
        <end position="56"/>
    </location>
</feature>
<evidence type="ECO:0000256" key="1">
    <source>
        <dbReference type="SAM" id="MobiDB-lite"/>
    </source>
</evidence>
<comment type="caution">
    <text evidence="2">The sequence shown here is derived from an EMBL/GenBank/DDBJ whole genome shotgun (WGS) entry which is preliminary data.</text>
</comment>
<sequence>MAEGFGKGVVIAIATGAFLAGCVGGCTFGVVTSSGRHDNSSISAPNRTSSIPIPQSSISRCRPPGPGTVDVINGGFTAGERLVDAQAVNGAQATYIGGNIQGSDGAKYSSQDAWAMTNGQVYALTSDARRRTTFPDGRDIAVLNDEWADANSALGACIGAAERARNGGG</sequence>
<evidence type="ECO:0000313" key="2">
    <source>
        <dbReference type="EMBL" id="OBB33577.1"/>
    </source>
</evidence>
<gene>
    <name evidence="2" type="ORF">A5792_10670</name>
</gene>
<dbReference type="OrthoDB" id="4641341at2"/>
<dbReference type="RefSeq" id="WP_064929339.1">
    <property type="nucleotide sequence ID" value="NZ_LZSO01000008.1"/>
</dbReference>
<proteinExistence type="predicted"/>